<keyword evidence="6" id="KW-0472">Membrane</keyword>
<keyword evidence="6" id="KW-1133">Transmembrane helix</keyword>
<organism evidence="8 9">
    <name type="scientific">Clostridium saudiense</name>
    <dbReference type="NCBI Taxonomy" id="1414720"/>
    <lineage>
        <taxon>Bacteria</taxon>
        <taxon>Bacillati</taxon>
        <taxon>Bacillota</taxon>
        <taxon>Clostridia</taxon>
        <taxon>Eubacteriales</taxon>
        <taxon>Clostridiaceae</taxon>
        <taxon>Clostridium</taxon>
    </lineage>
</organism>
<keyword evidence="6" id="KW-0812">Transmembrane</keyword>
<dbReference type="SMART" id="SM00387">
    <property type="entry name" value="HATPase_c"/>
    <property type="match status" value="1"/>
</dbReference>
<sequence length="549" mass="64369">MKKTKEYEEKSKRYIIYMLVSTIVFLLFTFVAIRVIDINKMNSLPILDDLNSINIIIGIIAIPCCLLYYYMYGNNEFFILTLSYVSIFIEYIYVNYILGSLGLSQHLITFPFVFRIFLLTIAIFNESKYIRKIIDRKRLAIILVLIINIIGTYLEIKLKLSIFSYGENMLIWSIFQVCVLIYYTMLLALLAIRCMRKREFIYTIFITTISIFTVRRVFYFYIFKDYSNKIIEYNKVLTFIAYLILLIGLYIEIVRRIEESIRLNSQVNDFQKLKIKYKEIKAVEKAKGQFFANLSHEIKTPINIIYSCVQLLDINKKEGEKALWDSYNKYDNTIKQNCYRLLRLVNNLVDMTKIDSGYMNLTFVNYEIVSLVEDIILSIVPYVESKNINVLFDTYIEELEIKCDPESIERVILNLLSNAVKFTNDNGNIFVLMDADDDYVTIRVKDDGVGVSPELQEEIFKRFVQEDKSLNRKKEGSGIGLALVKSLVELHNGQVYLEKGTEEGSEFVVKLPNVRIESQKENDNKIIDVENKPLVQKIHIEFSDIYELY</sequence>
<dbReference type="InterPro" id="IPR005467">
    <property type="entry name" value="His_kinase_dom"/>
</dbReference>
<dbReference type="SUPFAM" id="SSF47384">
    <property type="entry name" value="Homodimeric domain of signal transducing histidine kinase"/>
    <property type="match status" value="1"/>
</dbReference>
<comment type="caution">
    <text evidence="8">The sequence shown here is derived from an EMBL/GenBank/DDBJ whole genome shotgun (WGS) entry which is preliminary data.</text>
</comment>
<dbReference type="Gene3D" id="3.30.565.10">
    <property type="entry name" value="Histidine kinase-like ATPase, C-terminal domain"/>
    <property type="match status" value="1"/>
</dbReference>
<feature type="transmembrane region" description="Helical" evidence="6">
    <location>
        <begin position="199"/>
        <end position="221"/>
    </location>
</feature>
<dbReference type="EC" id="2.7.13.3" evidence="2"/>
<evidence type="ECO:0000313" key="8">
    <source>
        <dbReference type="EMBL" id="MBM6818654.1"/>
    </source>
</evidence>
<keyword evidence="5" id="KW-0902">Two-component regulatory system</keyword>
<proteinExistence type="predicted"/>
<protein>
    <recommendedName>
        <fullName evidence="2">histidine kinase</fullName>
        <ecNumber evidence="2">2.7.13.3</ecNumber>
    </recommendedName>
</protein>
<feature type="domain" description="Histidine kinase" evidence="7">
    <location>
        <begin position="293"/>
        <end position="515"/>
    </location>
</feature>
<evidence type="ECO:0000256" key="5">
    <source>
        <dbReference type="ARBA" id="ARBA00023012"/>
    </source>
</evidence>
<dbReference type="Pfam" id="PF00512">
    <property type="entry name" value="HisKA"/>
    <property type="match status" value="1"/>
</dbReference>
<feature type="transmembrane region" description="Helical" evidence="6">
    <location>
        <begin position="233"/>
        <end position="253"/>
    </location>
</feature>
<dbReference type="PROSITE" id="PS50109">
    <property type="entry name" value="HIS_KIN"/>
    <property type="match status" value="1"/>
</dbReference>
<evidence type="ECO:0000256" key="4">
    <source>
        <dbReference type="ARBA" id="ARBA00022777"/>
    </source>
</evidence>
<dbReference type="PRINTS" id="PR00344">
    <property type="entry name" value="BCTRLSENSOR"/>
</dbReference>
<name>A0ABS2FE78_9CLOT</name>
<dbReference type="RefSeq" id="WP_204571968.1">
    <property type="nucleotide sequence ID" value="NZ_JACJLL010000019.1"/>
</dbReference>
<dbReference type="CDD" id="cd00082">
    <property type="entry name" value="HisKA"/>
    <property type="match status" value="1"/>
</dbReference>
<feature type="transmembrane region" description="Helical" evidence="6">
    <location>
        <begin position="170"/>
        <end position="192"/>
    </location>
</feature>
<dbReference type="Gene3D" id="1.10.287.130">
    <property type="match status" value="1"/>
</dbReference>
<feature type="transmembrane region" description="Helical" evidence="6">
    <location>
        <begin position="53"/>
        <end position="70"/>
    </location>
</feature>
<evidence type="ECO:0000256" key="3">
    <source>
        <dbReference type="ARBA" id="ARBA00022553"/>
    </source>
</evidence>
<dbReference type="PANTHER" id="PTHR43547:SF2">
    <property type="entry name" value="HYBRID SIGNAL TRANSDUCTION HISTIDINE KINASE C"/>
    <property type="match status" value="1"/>
</dbReference>
<keyword evidence="3" id="KW-0597">Phosphoprotein</keyword>
<dbReference type="PANTHER" id="PTHR43547">
    <property type="entry name" value="TWO-COMPONENT HISTIDINE KINASE"/>
    <property type="match status" value="1"/>
</dbReference>
<feature type="transmembrane region" description="Helical" evidence="6">
    <location>
        <begin position="14"/>
        <end position="33"/>
    </location>
</feature>
<dbReference type="InterPro" id="IPR036890">
    <property type="entry name" value="HATPase_C_sf"/>
</dbReference>
<dbReference type="InterPro" id="IPR003594">
    <property type="entry name" value="HATPase_dom"/>
</dbReference>
<keyword evidence="4 8" id="KW-0418">Kinase</keyword>
<keyword evidence="9" id="KW-1185">Reference proteome</keyword>
<feature type="transmembrane region" description="Helical" evidence="6">
    <location>
        <begin position="139"/>
        <end position="158"/>
    </location>
</feature>
<reference evidence="8 9" key="1">
    <citation type="journal article" date="2021" name="Sci. Rep.">
        <title>The distribution of antibiotic resistance genes in chicken gut microbiota commensals.</title>
        <authorList>
            <person name="Juricova H."/>
            <person name="Matiasovicova J."/>
            <person name="Kubasova T."/>
            <person name="Cejkova D."/>
            <person name="Rychlik I."/>
        </authorList>
    </citation>
    <scope>NUCLEOTIDE SEQUENCE [LARGE SCALE GENOMIC DNA]</scope>
    <source>
        <strain evidence="8 9">An435</strain>
    </source>
</reference>
<evidence type="ECO:0000313" key="9">
    <source>
        <dbReference type="Proteomes" id="UP000767334"/>
    </source>
</evidence>
<dbReference type="SUPFAM" id="SSF55874">
    <property type="entry name" value="ATPase domain of HSP90 chaperone/DNA topoisomerase II/histidine kinase"/>
    <property type="match status" value="1"/>
</dbReference>
<dbReference type="SMART" id="SM00388">
    <property type="entry name" value="HisKA"/>
    <property type="match status" value="1"/>
</dbReference>
<evidence type="ECO:0000259" key="7">
    <source>
        <dbReference type="PROSITE" id="PS50109"/>
    </source>
</evidence>
<evidence type="ECO:0000256" key="2">
    <source>
        <dbReference type="ARBA" id="ARBA00012438"/>
    </source>
</evidence>
<dbReference type="GO" id="GO:0016301">
    <property type="term" value="F:kinase activity"/>
    <property type="evidence" value="ECO:0007669"/>
    <property type="project" value="UniProtKB-KW"/>
</dbReference>
<dbReference type="InterPro" id="IPR036097">
    <property type="entry name" value="HisK_dim/P_sf"/>
</dbReference>
<evidence type="ECO:0000256" key="6">
    <source>
        <dbReference type="SAM" id="Phobius"/>
    </source>
</evidence>
<gene>
    <name evidence="8" type="ORF">H6A19_04735</name>
</gene>
<evidence type="ECO:0000256" key="1">
    <source>
        <dbReference type="ARBA" id="ARBA00000085"/>
    </source>
</evidence>
<accession>A0ABS2FE78</accession>
<feature type="transmembrane region" description="Helical" evidence="6">
    <location>
        <begin position="77"/>
        <end position="96"/>
    </location>
</feature>
<dbReference type="Pfam" id="PF02518">
    <property type="entry name" value="HATPase_c"/>
    <property type="match status" value="1"/>
</dbReference>
<dbReference type="EMBL" id="JACJLL010000019">
    <property type="protein sequence ID" value="MBM6818654.1"/>
    <property type="molecule type" value="Genomic_DNA"/>
</dbReference>
<keyword evidence="4 8" id="KW-0808">Transferase</keyword>
<dbReference type="Proteomes" id="UP000767334">
    <property type="component" value="Unassembled WGS sequence"/>
</dbReference>
<comment type="catalytic activity">
    <reaction evidence="1">
        <text>ATP + protein L-histidine = ADP + protein N-phospho-L-histidine.</text>
        <dbReference type="EC" id="2.7.13.3"/>
    </reaction>
</comment>
<feature type="transmembrane region" description="Helical" evidence="6">
    <location>
        <begin position="108"/>
        <end position="127"/>
    </location>
</feature>
<dbReference type="InterPro" id="IPR004358">
    <property type="entry name" value="Sig_transdc_His_kin-like_C"/>
</dbReference>
<dbReference type="InterPro" id="IPR003661">
    <property type="entry name" value="HisK_dim/P_dom"/>
</dbReference>